<gene>
    <name evidence="3" type="ORF">AZE42_01832</name>
</gene>
<evidence type="ECO:0000313" key="4">
    <source>
        <dbReference type="Proteomes" id="UP000183567"/>
    </source>
</evidence>
<proteinExistence type="predicted"/>
<reference evidence="3 4" key="1">
    <citation type="submission" date="2016-03" db="EMBL/GenBank/DDBJ databases">
        <title>Comparative genomics of the ectomycorrhizal sister species Rhizopogon vinicolor and Rhizopogon vesiculosus (Basidiomycota: Boletales) reveals a divergence of the mating type B locus.</title>
        <authorList>
            <person name="Mujic A.B."/>
            <person name="Kuo A."/>
            <person name="Tritt A."/>
            <person name="Lipzen A."/>
            <person name="Chen C."/>
            <person name="Johnson J."/>
            <person name="Sharma A."/>
            <person name="Barry K."/>
            <person name="Grigoriev I.V."/>
            <person name="Spatafora J.W."/>
        </authorList>
    </citation>
    <scope>NUCLEOTIDE SEQUENCE [LARGE SCALE GENOMIC DNA]</scope>
    <source>
        <strain evidence="3 4">AM-OR11-056</strain>
    </source>
</reference>
<evidence type="ECO:0000256" key="1">
    <source>
        <dbReference type="SAM" id="MobiDB-lite"/>
    </source>
</evidence>
<protein>
    <recommendedName>
        <fullName evidence="2">Holliday junction resolvase Gen1 C-terminal domain-containing protein</fullName>
    </recommendedName>
</protein>
<dbReference type="InterPro" id="IPR041177">
    <property type="entry name" value="GEN1_C"/>
</dbReference>
<sequence>MVYTAGAIMRHPEVGLTRGGFSLFAMLVKGDYDKGVRDVGKGIIYRRQPPSADTLAIQRQLRIAHQFSYPSLSLPPDFPDMQILENYINPTCSAWKGSLGGGKMRDSGEPNLVRAAAFCEEKFGEWGHRTAIIKRFRSLMWEAAVMRVLRRSALEIDNKERAKSLAHDDSSIIKGRLTLSPAETVGTPAYLVKHPSFEGRDLQPVELAQPGIKGMRHEPTGNSTAFDDDLIAGSSQATKEIPKRLPPDPHSNMRVWIPVSIVRQVYPGLVGDCEAEQEKSVQKAPGSNGHEDERGVKHGLAQVSRIREATLDLLLSQFGQIQGIPIPEFCPDHEGSHAELQSQSRIEDGTLSHSSGSANAPRLDVHPSQGGFLFTMPNPDDHMELKLEDEEDASETPRSRLGLFNQAVGFSSGESSLTQNDNVRLEKQVGKRPVDRSAAASILAPELDERERPNVRNVAQKRGIETFSIRSHSLKSSPPTLRKVSHSRVQLRFDRHVLEVFSDSEEEEIAEAALYHHYSEAFKLLSPCCTRTKEAELSSTFSPGDRAGLGRH</sequence>
<dbReference type="EMBL" id="LVVM01005572">
    <property type="protein sequence ID" value="OJA10191.1"/>
    <property type="molecule type" value="Genomic_DNA"/>
</dbReference>
<evidence type="ECO:0000313" key="3">
    <source>
        <dbReference type="EMBL" id="OJA10191.1"/>
    </source>
</evidence>
<evidence type="ECO:0000259" key="2">
    <source>
        <dbReference type="Pfam" id="PF18380"/>
    </source>
</evidence>
<feature type="region of interest" description="Disordered" evidence="1">
    <location>
        <begin position="276"/>
        <end position="295"/>
    </location>
</feature>
<organism evidence="3 4">
    <name type="scientific">Rhizopogon vesiculosus</name>
    <dbReference type="NCBI Taxonomy" id="180088"/>
    <lineage>
        <taxon>Eukaryota</taxon>
        <taxon>Fungi</taxon>
        <taxon>Dikarya</taxon>
        <taxon>Basidiomycota</taxon>
        <taxon>Agaricomycotina</taxon>
        <taxon>Agaricomycetes</taxon>
        <taxon>Agaricomycetidae</taxon>
        <taxon>Boletales</taxon>
        <taxon>Suillineae</taxon>
        <taxon>Rhizopogonaceae</taxon>
        <taxon>Rhizopogon</taxon>
    </lineage>
</organism>
<comment type="caution">
    <text evidence="3">The sequence shown here is derived from an EMBL/GenBank/DDBJ whole genome shotgun (WGS) entry which is preliminary data.</text>
</comment>
<name>A0A1J8PNW0_9AGAM</name>
<dbReference type="AlphaFoldDB" id="A0A1J8PNW0"/>
<dbReference type="Proteomes" id="UP000183567">
    <property type="component" value="Unassembled WGS sequence"/>
</dbReference>
<feature type="domain" description="Holliday junction resolvase Gen1 C-terminal" evidence="2">
    <location>
        <begin position="204"/>
        <end position="275"/>
    </location>
</feature>
<keyword evidence="4" id="KW-1185">Reference proteome</keyword>
<dbReference type="OrthoDB" id="2656586at2759"/>
<feature type="region of interest" description="Disordered" evidence="1">
    <location>
        <begin position="331"/>
        <end position="363"/>
    </location>
</feature>
<dbReference type="STRING" id="180088.A0A1J8PNW0"/>
<dbReference type="Pfam" id="PF18380">
    <property type="entry name" value="GEN1_C"/>
    <property type="match status" value="1"/>
</dbReference>
<accession>A0A1J8PNW0</accession>